<dbReference type="InterPro" id="IPR016166">
    <property type="entry name" value="FAD-bd_PCMH"/>
</dbReference>
<feature type="chain" id="PRO_5020357725" evidence="5">
    <location>
        <begin position="19"/>
        <end position="517"/>
    </location>
</feature>
<evidence type="ECO:0000313" key="7">
    <source>
        <dbReference type="EMBL" id="TGZ78179.1"/>
    </source>
</evidence>
<dbReference type="InParanoid" id="A0A4S2MR71"/>
<dbReference type="GO" id="GO:0071949">
    <property type="term" value="F:FAD binding"/>
    <property type="evidence" value="ECO:0007669"/>
    <property type="project" value="InterPro"/>
</dbReference>
<keyword evidence="2" id="KW-0285">Flavoprotein</keyword>
<evidence type="ECO:0000313" key="8">
    <source>
        <dbReference type="Proteomes" id="UP000298138"/>
    </source>
</evidence>
<reference evidence="7 8" key="1">
    <citation type="submission" date="2019-04" db="EMBL/GenBank/DDBJ databases">
        <title>Comparative genomics and transcriptomics to analyze fruiting body development in filamentous ascomycetes.</title>
        <authorList>
            <consortium name="DOE Joint Genome Institute"/>
            <person name="Lutkenhaus R."/>
            <person name="Traeger S."/>
            <person name="Breuer J."/>
            <person name="Kuo A."/>
            <person name="Lipzen A."/>
            <person name="Pangilinan J."/>
            <person name="Dilworth D."/>
            <person name="Sandor L."/>
            <person name="Poggeler S."/>
            <person name="Barry K."/>
            <person name="Grigoriev I.V."/>
            <person name="Nowrousian M."/>
        </authorList>
    </citation>
    <scope>NUCLEOTIDE SEQUENCE [LARGE SCALE GENOMIC DNA]</scope>
    <source>
        <strain evidence="7 8">CBS 389.68</strain>
    </source>
</reference>
<dbReference type="PANTHER" id="PTHR42973">
    <property type="entry name" value="BINDING OXIDOREDUCTASE, PUTATIVE (AFU_ORTHOLOGUE AFUA_1G17690)-RELATED"/>
    <property type="match status" value="1"/>
</dbReference>
<dbReference type="PROSITE" id="PS51387">
    <property type="entry name" value="FAD_PCMH"/>
    <property type="match status" value="1"/>
</dbReference>
<evidence type="ECO:0000256" key="2">
    <source>
        <dbReference type="ARBA" id="ARBA00022630"/>
    </source>
</evidence>
<proteinExistence type="inferred from homology"/>
<dbReference type="InterPro" id="IPR016169">
    <property type="entry name" value="FAD-bd_PCMH_sub2"/>
</dbReference>
<evidence type="ECO:0000256" key="3">
    <source>
        <dbReference type="ARBA" id="ARBA00022827"/>
    </source>
</evidence>
<dbReference type="OrthoDB" id="2151789at2759"/>
<protein>
    <submittedName>
        <fullName evidence="7">FAD-binding domain-containing protein</fullName>
    </submittedName>
</protein>
<evidence type="ECO:0000256" key="1">
    <source>
        <dbReference type="ARBA" id="ARBA00005466"/>
    </source>
</evidence>
<dbReference type="InterPro" id="IPR006094">
    <property type="entry name" value="Oxid_FAD_bind_N"/>
</dbReference>
<evidence type="ECO:0000259" key="6">
    <source>
        <dbReference type="PROSITE" id="PS51387"/>
    </source>
</evidence>
<feature type="signal peptide" evidence="5">
    <location>
        <begin position="1"/>
        <end position="18"/>
    </location>
</feature>
<dbReference type="STRING" id="341454.A0A4S2MR71"/>
<gene>
    <name evidence="7" type="ORF">EX30DRAFT_397958</name>
</gene>
<evidence type="ECO:0000256" key="5">
    <source>
        <dbReference type="SAM" id="SignalP"/>
    </source>
</evidence>
<dbReference type="Gene3D" id="3.30.465.10">
    <property type="match status" value="1"/>
</dbReference>
<dbReference type="GO" id="GO:0016491">
    <property type="term" value="F:oxidoreductase activity"/>
    <property type="evidence" value="ECO:0007669"/>
    <property type="project" value="UniProtKB-KW"/>
</dbReference>
<feature type="domain" description="FAD-binding PCMH-type" evidence="6">
    <location>
        <begin position="62"/>
        <end position="233"/>
    </location>
</feature>
<dbReference type="AlphaFoldDB" id="A0A4S2MR71"/>
<sequence length="517" mass="56112">MKLLILPLLLSLLPPSTASPSHCPTTVTKTCSRLSKYFPTQLHFPNTAAYNATNTAFYDASSILFPACIFHPHSALNVAKALKILRRHKTPFAVKGGGHMPGGASNIGPEGVLISMEKLDSVEWGDTDEVLKVGAGNRWGPVYKKASEKGRVVVGGRRADVGVVGLVIGGGISFLSGEYGWACDNVAGFEVVLLNGTIVYATQTAHKDLYRALRGGTANFGLVTRLDLVTHNIPLGWSSLSFHDFTTVPSLRDSYITALIDYLLHGASSHPKSGAVNVLLWSPSLGITAGYSNLWYSTPSAPISNTPNTTVTVPSVFTAITAIPGLHQTSNLPLSTFISSLDSLTPPAPSTPQQNVFRTSTFLADESLIREFIRVFDSEYAALADIPGLTTGLTFQPITPHQMLASTLSGRGENVLNLESYARENKTLVVTEQTISWALPGDRERVQETQRRVQRGMEKWAEERGLKVGWWYLNDADGEQRKEVWGGLGEGNGRFLRGVREKYGGGLERLWKGGFKL</sequence>
<dbReference type="InterPro" id="IPR050416">
    <property type="entry name" value="FAD-linked_Oxidoreductase"/>
</dbReference>
<name>A0A4S2MR71_9PEZI</name>
<keyword evidence="5" id="KW-0732">Signal</keyword>
<dbReference type="Pfam" id="PF01565">
    <property type="entry name" value="FAD_binding_4"/>
    <property type="match status" value="1"/>
</dbReference>
<dbReference type="PANTHER" id="PTHR42973:SF53">
    <property type="entry name" value="FAD-BINDING PCMH-TYPE DOMAIN-CONTAINING PROTEIN-RELATED"/>
    <property type="match status" value="1"/>
</dbReference>
<keyword evidence="4" id="KW-0560">Oxidoreductase</keyword>
<dbReference type="EMBL" id="ML220144">
    <property type="protein sequence ID" value="TGZ78179.1"/>
    <property type="molecule type" value="Genomic_DNA"/>
</dbReference>
<comment type="similarity">
    <text evidence="1">Belongs to the oxygen-dependent FAD-linked oxidoreductase family.</text>
</comment>
<keyword evidence="3" id="KW-0274">FAD</keyword>
<keyword evidence="8" id="KW-1185">Reference proteome</keyword>
<dbReference type="InterPro" id="IPR036318">
    <property type="entry name" value="FAD-bd_PCMH-like_sf"/>
</dbReference>
<organism evidence="7 8">
    <name type="scientific">Ascodesmis nigricans</name>
    <dbReference type="NCBI Taxonomy" id="341454"/>
    <lineage>
        <taxon>Eukaryota</taxon>
        <taxon>Fungi</taxon>
        <taxon>Dikarya</taxon>
        <taxon>Ascomycota</taxon>
        <taxon>Pezizomycotina</taxon>
        <taxon>Pezizomycetes</taxon>
        <taxon>Pezizales</taxon>
        <taxon>Ascodesmidaceae</taxon>
        <taxon>Ascodesmis</taxon>
    </lineage>
</organism>
<evidence type="ECO:0000256" key="4">
    <source>
        <dbReference type="ARBA" id="ARBA00023002"/>
    </source>
</evidence>
<dbReference type="SUPFAM" id="SSF56176">
    <property type="entry name" value="FAD-binding/transporter-associated domain-like"/>
    <property type="match status" value="1"/>
</dbReference>
<accession>A0A4S2MR71</accession>
<dbReference type="Proteomes" id="UP000298138">
    <property type="component" value="Unassembled WGS sequence"/>
</dbReference>